<name>A0A2H0XVJ9_UNCSA</name>
<evidence type="ECO:0000313" key="1">
    <source>
        <dbReference type="EMBL" id="PIS28881.1"/>
    </source>
</evidence>
<gene>
    <name evidence="1" type="ORF">COT42_06810</name>
</gene>
<accession>A0A2H0XVJ9</accession>
<evidence type="ECO:0000313" key="2">
    <source>
        <dbReference type="Proteomes" id="UP000231343"/>
    </source>
</evidence>
<dbReference type="EMBL" id="PEYM01000113">
    <property type="protein sequence ID" value="PIS28881.1"/>
    <property type="molecule type" value="Genomic_DNA"/>
</dbReference>
<organism evidence="1 2">
    <name type="scientific">Candidatus Saganbacteria bacterium CG08_land_8_20_14_0_20_45_16</name>
    <dbReference type="NCBI Taxonomy" id="2014293"/>
    <lineage>
        <taxon>Bacteria</taxon>
        <taxon>Bacillati</taxon>
        <taxon>Saganbacteria</taxon>
    </lineage>
</organism>
<proteinExistence type="predicted"/>
<dbReference type="AlphaFoldDB" id="A0A2H0XVJ9"/>
<protein>
    <submittedName>
        <fullName evidence="1">Uncharacterized protein</fullName>
    </submittedName>
</protein>
<comment type="caution">
    <text evidence="1">The sequence shown here is derived from an EMBL/GenBank/DDBJ whole genome shotgun (WGS) entry which is preliminary data.</text>
</comment>
<dbReference type="Proteomes" id="UP000231343">
    <property type="component" value="Unassembled WGS sequence"/>
</dbReference>
<reference evidence="1 2" key="1">
    <citation type="submission" date="2017-09" db="EMBL/GenBank/DDBJ databases">
        <title>Depth-based differentiation of microbial function through sediment-hosted aquifers and enrichment of novel symbionts in the deep terrestrial subsurface.</title>
        <authorList>
            <person name="Probst A.J."/>
            <person name="Ladd B."/>
            <person name="Jarett J.K."/>
            <person name="Geller-Mcgrath D.E."/>
            <person name="Sieber C.M."/>
            <person name="Emerson J.B."/>
            <person name="Anantharaman K."/>
            <person name="Thomas B.C."/>
            <person name="Malmstrom R."/>
            <person name="Stieglmeier M."/>
            <person name="Klingl A."/>
            <person name="Woyke T."/>
            <person name="Ryan C.M."/>
            <person name="Banfield J.F."/>
        </authorList>
    </citation>
    <scope>NUCLEOTIDE SEQUENCE [LARGE SCALE GENOMIC DNA]</scope>
    <source>
        <strain evidence="1">CG08_land_8_20_14_0_20_45_16</strain>
    </source>
</reference>
<sequence length="125" mass="13702">MAKDKLDQILEAIGSLKEGQDSLKSDVDTLTKGQDTLTKGQNVLKADIVLLKEGQQRNYDLIQKNGIKIEQVASDVKAVAEGHGVLRSEMGRMEDRLTNKIGLVQTTALAINDKLDEHIKQPAHA</sequence>